<evidence type="ECO:0000256" key="2">
    <source>
        <dbReference type="ARBA" id="ARBA00021310"/>
    </source>
</evidence>
<dbReference type="InterPro" id="IPR003717">
    <property type="entry name" value="RecO"/>
</dbReference>
<dbReference type="PANTHER" id="PTHR33991">
    <property type="entry name" value="DNA REPAIR PROTEIN RECO"/>
    <property type="match status" value="1"/>
</dbReference>
<dbReference type="GO" id="GO:0006302">
    <property type="term" value="P:double-strand break repair"/>
    <property type="evidence" value="ECO:0007669"/>
    <property type="project" value="TreeGrafter"/>
</dbReference>
<keyword evidence="4 7" id="KW-0233">DNA recombination</keyword>
<dbReference type="Pfam" id="PF02565">
    <property type="entry name" value="RecO_C"/>
    <property type="match status" value="1"/>
</dbReference>
<comment type="function">
    <text evidence="7">Involved in DNA repair and RecF pathway recombination.</text>
</comment>
<dbReference type="GO" id="GO:0006310">
    <property type="term" value="P:DNA recombination"/>
    <property type="evidence" value="ECO:0007669"/>
    <property type="project" value="UniProtKB-UniRule"/>
</dbReference>
<dbReference type="PANTHER" id="PTHR33991:SF1">
    <property type="entry name" value="DNA REPAIR PROTEIN RECO"/>
    <property type="match status" value="1"/>
</dbReference>
<dbReference type="GO" id="GO:0043590">
    <property type="term" value="C:bacterial nucleoid"/>
    <property type="evidence" value="ECO:0007669"/>
    <property type="project" value="TreeGrafter"/>
</dbReference>
<sequence>MIKTRAIVLHRFPYSDSSFIVKALTEESGIVSFIVKGGKKKESPFRGALDPLALSEVVFRQNPNTDLQFIKEATLLDWRKNLRNDLLSTAKAQVMTEMILRYAPQGVPLQEEFERLEQAISEFDSDSPQDSPTPEGSAHSSTSSVPDKSRIFAQWLLDTCDMWGYNLDLTTCSRCGHTLEEPAADFFPETGGFVCQACLGVEHPRARLETLNGLWALQTGDNIEHPEFTENALLTYLRHHIGFLKEIHSIKFLNETRKLFDYH</sequence>
<dbReference type="OrthoDB" id="9804792at2"/>
<reference evidence="11" key="3">
    <citation type="submission" date="2010-08" db="EMBL/GenBank/DDBJ databases">
        <authorList>
            <person name="Durkin A.S."/>
            <person name="Nelson K.E."/>
            <person name="Morrison M."/>
            <person name="Forsberg C.W."/>
            <person name="Wilson D.B."/>
            <person name="Russell J.B."/>
            <person name="Cann I.K.O."/>
            <person name="Mackie R.I."/>
            <person name="White B.A."/>
        </authorList>
    </citation>
    <scope>NUCLEOTIDE SEQUENCE</scope>
    <source>
        <strain evidence="11">S85</strain>
    </source>
</reference>
<evidence type="ECO:0000259" key="9">
    <source>
        <dbReference type="Pfam" id="PF11967"/>
    </source>
</evidence>
<dbReference type="KEGG" id="fsu:Fisuc_2180"/>
<organism evidence="11 12">
    <name type="scientific">Fibrobacter succinogenes (strain ATCC 19169 / S85)</name>
    <dbReference type="NCBI Taxonomy" id="59374"/>
    <lineage>
        <taxon>Bacteria</taxon>
        <taxon>Pseudomonadati</taxon>
        <taxon>Fibrobacterota</taxon>
        <taxon>Fibrobacteria</taxon>
        <taxon>Fibrobacterales</taxon>
        <taxon>Fibrobacteraceae</taxon>
        <taxon>Fibrobacter</taxon>
    </lineage>
</organism>
<dbReference type="SUPFAM" id="SSF57863">
    <property type="entry name" value="ArfGap/RecO-like zinc finger"/>
    <property type="match status" value="1"/>
</dbReference>
<dbReference type="SUPFAM" id="SSF50249">
    <property type="entry name" value="Nucleic acid-binding proteins"/>
    <property type="match status" value="1"/>
</dbReference>
<dbReference type="InterPro" id="IPR012340">
    <property type="entry name" value="NA-bd_OB-fold"/>
</dbReference>
<dbReference type="InterPro" id="IPR022572">
    <property type="entry name" value="DNA_rep/recomb_RecO_N"/>
</dbReference>
<dbReference type="Gene3D" id="2.40.50.140">
    <property type="entry name" value="Nucleic acid-binding proteins"/>
    <property type="match status" value="1"/>
</dbReference>
<dbReference type="Gene3D" id="1.20.1440.120">
    <property type="entry name" value="Recombination protein O, C-terminal domain"/>
    <property type="match status" value="1"/>
</dbReference>
<evidence type="ECO:0000313" key="11">
    <source>
        <dbReference type="EMBL" id="ADL26527.1"/>
    </source>
</evidence>
<comment type="similarity">
    <text evidence="1 7">Belongs to the RecO family.</text>
</comment>
<keyword evidence="3 7" id="KW-0227">DNA damage</keyword>
<dbReference type="InterPro" id="IPR037278">
    <property type="entry name" value="ARFGAP/RecO"/>
</dbReference>
<dbReference type="EMBL" id="CP001792">
    <property type="protein sequence ID" value="ACX75766.1"/>
    <property type="molecule type" value="Genomic_DNA"/>
</dbReference>
<dbReference type="eggNOG" id="COG1381">
    <property type="taxonomic scope" value="Bacteria"/>
</dbReference>
<evidence type="ECO:0000313" key="13">
    <source>
        <dbReference type="Proteomes" id="UP000001497"/>
    </source>
</evidence>
<dbReference type="STRING" id="59374.FSU_2719"/>
<evidence type="ECO:0000256" key="8">
    <source>
        <dbReference type="SAM" id="MobiDB-lite"/>
    </source>
</evidence>
<dbReference type="Proteomes" id="UP000001497">
    <property type="component" value="Chromosome"/>
</dbReference>
<evidence type="ECO:0000256" key="3">
    <source>
        <dbReference type="ARBA" id="ARBA00022763"/>
    </source>
</evidence>
<reference evidence="12" key="2">
    <citation type="submission" date="2010-08" db="EMBL/GenBank/DDBJ databases">
        <title>Complete sequence of Fibrobacter succinogenes subsp. succinogenes S85.</title>
        <authorList>
            <person name="Durkin A.S."/>
            <person name="Nelson K.E."/>
            <person name="Morrison M."/>
            <person name="Forsberg C.W."/>
            <person name="Wilson D.B."/>
            <person name="Russell J.B."/>
            <person name="Cann I.K.O."/>
            <person name="Mackie R.I."/>
            <person name="White B.A."/>
        </authorList>
    </citation>
    <scope>NUCLEOTIDE SEQUENCE [LARGE SCALE GENOMIC DNA]</scope>
    <source>
        <strain evidence="12">ATCC 19169 / S85</strain>
    </source>
</reference>
<gene>
    <name evidence="7" type="primary">recO</name>
    <name evidence="10" type="ordered locus">Fisuc_2180</name>
    <name evidence="11" type="ordered locus">FSU_2719</name>
</gene>
<evidence type="ECO:0000256" key="6">
    <source>
        <dbReference type="ARBA" id="ARBA00033409"/>
    </source>
</evidence>
<dbReference type="NCBIfam" id="TIGR00613">
    <property type="entry name" value="reco"/>
    <property type="match status" value="1"/>
</dbReference>
<dbReference type="AlphaFoldDB" id="C9RK33"/>
<keyword evidence="13" id="KW-1185">Reference proteome</keyword>
<evidence type="ECO:0000256" key="7">
    <source>
        <dbReference type="HAMAP-Rule" id="MF_00201"/>
    </source>
</evidence>
<feature type="domain" description="DNA replication/recombination mediator RecO N-terminal" evidence="9">
    <location>
        <begin position="1"/>
        <end position="77"/>
    </location>
</feature>
<dbReference type="HOGENOM" id="CLU_1056671_0_0_0"/>
<dbReference type="Pfam" id="PF11967">
    <property type="entry name" value="RecO_N"/>
    <property type="match status" value="1"/>
</dbReference>
<name>C9RK33_FIBSS</name>
<proteinExistence type="inferred from homology"/>
<feature type="compositionally biased region" description="Polar residues" evidence="8">
    <location>
        <begin position="126"/>
        <end position="145"/>
    </location>
</feature>
<dbReference type="EMBL" id="CP002158">
    <property type="protein sequence ID" value="ADL26527.1"/>
    <property type="molecule type" value="Genomic_DNA"/>
</dbReference>
<dbReference type="InterPro" id="IPR042242">
    <property type="entry name" value="RecO_C"/>
</dbReference>
<evidence type="ECO:0000256" key="1">
    <source>
        <dbReference type="ARBA" id="ARBA00007452"/>
    </source>
</evidence>
<evidence type="ECO:0000256" key="4">
    <source>
        <dbReference type="ARBA" id="ARBA00023172"/>
    </source>
</evidence>
<dbReference type="RefSeq" id="WP_014546827.1">
    <property type="nucleotide sequence ID" value="NC_013410.1"/>
</dbReference>
<protein>
    <recommendedName>
        <fullName evidence="2 7">DNA repair protein RecO</fullName>
    </recommendedName>
    <alternativeName>
        <fullName evidence="6 7">Recombination protein O</fullName>
    </alternativeName>
</protein>
<dbReference type="Proteomes" id="UP000000517">
    <property type="component" value="Chromosome"/>
</dbReference>
<feature type="region of interest" description="Disordered" evidence="8">
    <location>
        <begin position="122"/>
        <end position="145"/>
    </location>
</feature>
<evidence type="ECO:0000313" key="10">
    <source>
        <dbReference type="EMBL" id="ACX75766.1"/>
    </source>
</evidence>
<dbReference type="KEGG" id="fsc:FSU_2719"/>
<evidence type="ECO:0000256" key="5">
    <source>
        <dbReference type="ARBA" id="ARBA00023204"/>
    </source>
</evidence>
<evidence type="ECO:0000313" key="12">
    <source>
        <dbReference type="Proteomes" id="UP000000517"/>
    </source>
</evidence>
<accession>C9RK33</accession>
<keyword evidence="5 7" id="KW-0234">DNA repair</keyword>
<dbReference type="HAMAP" id="MF_00201">
    <property type="entry name" value="RecO"/>
    <property type="match status" value="1"/>
</dbReference>
<reference evidence="10 13" key="1">
    <citation type="submission" date="2009-10" db="EMBL/GenBank/DDBJ databases">
        <title>Complete sequence of Fibrobacter succinogenes subsp. succinogenes S85.</title>
        <authorList>
            <consortium name="US DOE Joint Genome Institute"/>
            <person name="Lucas S."/>
            <person name="Copeland A."/>
            <person name="Lapidus A."/>
            <person name="Glavina del Rio T."/>
            <person name="Tice H."/>
            <person name="Bruce D."/>
            <person name="Goodwin L."/>
            <person name="Pitluck S."/>
            <person name="Chertkov O."/>
            <person name="Detter J.C."/>
            <person name="Han C."/>
            <person name="Tapia R."/>
            <person name="Larimer F."/>
            <person name="Land M."/>
            <person name="Hauser L."/>
            <person name="Kyrpides N."/>
            <person name="Mikhailova N."/>
            <person name="Weimer P.J."/>
            <person name="Stevenson D.M."/>
            <person name="Boyum J."/>
            <person name="Brumm P.I."/>
            <person name="Mead D."/>
        </authorList>
    </citation>
    <scope>NUCLEOTIDE SEQUENCE [LARGE SCALE GENOMIC DNA]</scope>
    <source>
        <strain evidence="13">ATCC 19169 / S85</strain>
        <strain evidence="10">S85</strain>
    </source>
</reference>